<dbReference type="OMA" id="HTHENNV"/>
<dbReference type="Gene3D" id="3.40.50.300">
    <property type="entry name" value="P-loop containing nucleotide triphosphate hydrolases"/>
    <property type="match status" value="1"/>
</dbReference>
<protein>
    <recommendedName>
        <fullName evidence="4">Sulfotransferase</fullName>
    </recommendedName>
</protein>
<dbReference type="STRING" id="45351.A7S4Z0"/>
<dbReference type="AlphaFoldDB" id="A7S4Z0"/>
<dbReference type="InterPro" id="IPR051135">
    <property type="entry name" value="Gal/GlcNAc/GalNAc_ST"/>
</dbReference>
<dbReference type="PhylomeDB" id="A7S4Z0"/>
<accession>A7S4Z0</accession>
<evidence type="ECO:0000256" key="1">
    <source>
        <dbReference type="SAM" id="Phobius"/>
    </source>
</evidence>
<dbReference type="InParanoid" id="A7S4Z0"/>
<name>A7S4Z0_NEMVE</name>
<keyword evidence="1" id="KW-0812">Transmembrane</keyword>
<evidence type="ECO:0008006" key="4">
    <source>
        <dbReference type="Google" id="ProtNLM"/>
    </source>
</evidence>
<dbReference type="InterPro" id="IPR027417">
    <property type="entry name" value="P-loop_NTPase"/>
</dbReference>
<keyword evidence="1" id="KW-0472">Membrane</keyword>
<dbReference type="GO" id="GO:0006044">
    <property type="term" value="P:N-acetylglucosamine metabolic process"/>
    <property type="evidence" value="ECO:0000318"/>
    <property type="project" value="GO_Central"/>
</dbReference>
<reference evidence="2 3" key="1">
    <citation type="journal article" date="2007" name="Science">
        <title>Sea anemone genome reveals ancestral eumetazoan gene repertoire and genomic organization.</title>
        <authorList>
            <person name="Putnam N.H."/>
            <person name="Srivastava M."/>
            <person name="Hellsten U."/>
            <person name="Dirks B."/>
            <person name="Chapman J."/>
            <person name="Salamov A."/>
            <person name="Terry A."/>
            <person name="Shapiro H."/>
            <person name="Lindquist E."/>
            <person name="Kapitonov V.V."/>
            <person name="Jurka J."/>
            <person name="Genikhovich G."/>
            <person name="Grigoriev I.V."/>
            <person name="Lucas S.M."/>
            <person name="Steele R.E."/>
            <person name="Finnerty J.R."/>
            <person name="Technau U."/>
            <person name="Martindale M.Q."/>
            <person name="Rokhsar D.S."/>
        </authorList>
    </citation>
    <scope>NUCLEOTIDE SEQUENCE [LARGE SCALE GENOMIC DNA]</scope>
    <source>
        <strain evidence="3">CH2 X CH6</strain>
    </source>
</reference>
<dbReference type="EMBL" id="DS469580">
    <property type="protein sequence ID" value="EDO41237.1"/>
    <property type="molecule type" value="Genomic_DNA"/>
</dbReference>
<dbReference type="PANTHER" id="PTHR10704:SF44">
    <property type="entry name" value="LD35051P-RELATED"/>
    <property type="match status" value="1"/>
</dbReference>
<feature type="transmembrane region" description="Helical" evidence="1">
    <location>
        <begin position="7"/>
        <end position="29"/>
    </location>
</feature>
<organism evidence="2 3">
    <name type="scientific">Nematostella vectensis</name>
    <name type="common">Starlet sea anemone</name>
    <dbReference type="NCBI Taxonomy" id="45351"/>
    <lineage>
        <taxon>Eukaryota</taxon>
        <taxon>Metazoa</taxon>
        <taxon>Cnidaria</taxon>
        <taxon>Anthozoa</taxon>
        <taxon>Hexacorallia</taxon>
        <taxon>Actiniaria</taxon>
        <taxon>Edwardsiidae</taxon>
        <taxon>Nematostella</taxon>
    </lineage>
</organism>
<gene>
    <name evidence="2" type="ORF">NEMVEDRAFT_v1g242891</name>
</gene>
<dbReference type="HOGENOM" id="CLU_028381_3_0_1"/>
<proteinExistence type="predicted"/>
<dbReference type="PANTHER" id="PTHR10704">
    <property type="entry name" value="CARBOHYDRATE SULFOTRANSFERASE"/>
    <property type="match status" value="1"/>
</dbReference>
<dbReference type="Proteomes" id="UP000001593">
    <property type="component" value="Unassembled WGS sequence"/>
</dbReference>
<dbReference type="OrthoDB" id="6138663at2759"/>
<sequence length="353" mass="40560">MALLAMMIARFMVTVAVIGSVTIYFYFYILKDKSPWQPGKQPYLAWDYANRRKVLILKEPGARVSIIGQIFNQHPGVFYMNEPLYPFEMFRTLNYTKRGEYNGQVRAFLDNVFHCRFYGYDDYLTFFSHPGLTDPRYRLSSRSLSSPPLCYSHMENFTSLAAYSANCPILVPRWISRVCAREPHAVVSIASKRAPGGGLTGLIPLITSEALSVIHVVTDPRMRVWEGSLDKDTSVSFHDYAQKECAEVERELNASLSLRARDNTHYHVLKYEDFIHNVSSAAPEVIRVVDLHYLPEVRDWVQVKSGDWVEAESKRHGVPVDEWRVKMSDDQLAATERFCAFSLRKLGYKFGRS</sequence>
<dbReference type="SUPFAM" id="SSF52540">
    <property type="entry name" value="P-loop containing nucleoside triphosphate hydrolases"/>
    <property type="match status" value="1"/>
</dbReference>
<evidence type="ECO:0000313" key="3">
    <source>
        <dbReference type="Proteomes" id="UP000001593"/>
    </source>
</evidence>
<evidence type="ECO:0000313" key="2">
    <source>
        <dbReference type="EMBL" id="EDO41237.1"/>
    </source>
</evidence>
<dbReference type="FunFam" id="3.40.50.300:FF:003242">
    <property type="entry name" value="Predicted protein"/>
    <property type="match status" value="1"/>
</dbReference>
<dbReference type="GO" id="GO:0006790">
    <property type="term" value="P:sulfur compound metabolic process"/>
    <property type="evidence" value="ECO:0000318"/>
    <property type="project" value="GO_Central"/>
</dbReference>
<keyword evidence="1" id="KW-1133">Transmembrane helix</keyword>
<dbReference type="GO" id="GO:0001517">
    <property type="term" value="F:N-acetylglucosamine 6-O-sulfotransferase activity"/>
    <property type="evidence" value="ECO:0000318"/>
    <property type="project" value="GO_Central"/>
</dbReference>
<dbReference type="KEGG" id="nve:5513039"/>
<keyword evidence="3" id="KW-1185">Reference proteome</keyword>